<feature type="transmembrane region" description="Helical" evidence="8">
    <location>
        <begin position="208"/>
        <end position="231"/>
    </location>
</feature>
<evidence type="ECO:0000256" key="1">
    <source>
        <dbReference type="ARBA" id="ARBA00004141"/>
    </source>
</evidence>
<dbReference type="SUPFAM" id="SSF81324">
    <property type="entry name" value="Voltage-gated potassium channels"/>
    <property type="match status" value="1"/>
</dbReference>
<accession>A0ABN9WY10</accession>
<feature type="region of interest" description="Disordered" evidence="7">
    <location>
        <begin position="816"/>
        <end position="892"/>
    </location>
</feature>
<dbReference type="InterPro" id="IPR043203">
    <property type="entry name" value="VGCC_Ca_Na"/>
</dbReference>
<dbReference type="InterPro" id="IPR018247">
    <property type="entry name" value="EF_Hand_1_Ca_BS"/>
</dbReference>
<evidence type="ECO:0000256" key="3">
    <source>
        <dbReference type="ARBA" id="ARBA00022837"/>
    </source>
</evidence>
<dbReference type="InterPro" id="IPR005821">
    <property type="entry name" value="Ion_trans_dom"/>
</dbReference>
<dbReference type="PANTHER" id="PTHR10037:SF62">
    <property type="entry name" value="SODIUM CHANNEL PROTEIN 60E"/>
    <property type="match status" value="1"/>
</dbReference>
<feature type="transmembrane region" description="Helical" evidence="8">
    <location>
        <begin position="125"/>
        <end position="148"/>
    </location>
</feature>
<feature type="compositionally biased region" description="Low complexity" evidence="7">
    <location>
        <begin position="822"/>
        <end position="839"/>
    </location>
</feature>
<evidence type="ECO:0000256" key="4">
    <source>
        <dbReference type="ARBA" id="ARBA00022989"/>
    </source>
</evidence>
<comment type="caution">
    <text evidence="10">The sequence shown here is derived from an EMBL/GenBank/DDBJ whole genome shotgun (WGS) entry which is preliminary data.</text>
</comment>
<feature type="transmembrane region" description="Helical" evidence="8">
    <location>
        <begin position="27"/>
        <end position="44"/>
    </location>
</feature>
<evidence type="ECO:0000313" key="11">
    <source>
        <dbReference type="Proteomes" id="UP001189429"/>
    </source>
</evidence>
<protein>
    <recommendedName>
        <fullName evidence="9">EF-hand domain-containing protein</fullName>
    </recommendedName>
</protein>
<proteinExistence type="predicted"/>
<reference evidence="10" key="1">
    <citation type="submission" date="2023-10" db="EMBL/GenBank/DDBJ databases">
        <authorList>
            <person name="Chen Y."/>
            <person name="Shah S."/>
            <person name="Dougan E. K."/>
            <person name="Thang M."/>
            <person name="Chan C."/>
        </authorList>
    </citation>
    <scope>NUCLEOTIDE SEQUENCE [LARGE SCALE GENOMIC DNA]</scope>
</reference>
<dbReference type="PROSITE" id="PS00018">
    <property type="entry name" value="EF_HAND_1"/>
    <property type="match status" value="1"/>
</dbReference>
<dbReference type="EMBL" id="CAUYUJ010019510">
    <property type="protein sequence ID" value="CAK0891738.1"/>
    <property type="molecule type" value="Genomic_DNA"/>
</dbReference>
<dbReference type="InterPro" id="IPR027359">
    <property type="entry name" value="Volt_channel_dom_sf"/>
</dbReference>
<evidence type="ECO:0000256" key="7">
    <source>
        <dbReference type="SAM" id="MobiDB-lite"/>
    </source>
</evidence>
<gene>
    <name evidence="10" type="ORF">PCOR1329_LOCUS71588</name>
</gene>
<keyword evidence="2 8" id="KW-0812">Transmembrane</keyword>
<keyword evidence="3" id="KW-0106">Calcium</keyword>
<feature type="non-terminal residue" evidence="10">
    <location>
        <position position="938"/>
    </location>
</feature>
<dbReference type="PROSITE" id="PS50222">
    <property type="entry name" value="EF_HAND_2"/>
    <property type="match status" value="1"/>
</dbReference>
<dbReference type="InterPro" id="IPR002048">
    <property type="entry name" value="EF_hand_dom"/>
</dbReference>
<evidence type="ECO:0000256" key="6">
    <source>
        <dbReference type="SAM" id="Coils"/>
    </source>
</evidence>
<dbReference type="PANTHER" id="PTHR10037">
    <property type="entry name" value="VOLTAGE-GATED CATION CHANNEL CALCIUM AND SODIUM"/>
    <property type="match status" value="1"/>
</dbReference>
<keyword evidence="11" id="KW-1185">Reference proteome</keyword>
<dbReference type="InterPro" id="IPR011992">
    <property type="entry name" value="EF-hand-dom_pair"/>
</dbReference>
<keyword evidence="6" id="KW-0175">Coiled coil</keyword>
<dbReference type="SUPFAM" id="SSF47473">
    <property type="entry name" value="EF-hand"/>
    <property type="match status" value="1"/>
</dbReference>
<feature type="compositionally biased region" description="Basic and acidic residues" evidence="7">
    <location>
        <begin position="858"/>
        <end position="892"/>
    </location>
</feature>
<organism evidence="10 11">
    <name type="scientific">Prorocentrum cordatum</name>
    <dbReference type="NCBI Taxonomy" id="2364126"/>
    <lineage>
        <taxon>Eukaryota</taxon>
        <taxon>Sar</taxon>
        <taxon>Alveolata</taxon>
        <taxon>Dinophyceae</taxon>
        <taxon>Prorocentrales</taxon>
        <taxon>Prorocentraceae</taxon>
        <taxon>Prorocentrum</taxon>
    </lineage>
</organism>
<evidence type="ECO:0000313" key="10">
    <source>
        <dbReference type="EMBL" id="CAK0891738.1"/>
    </source>
</evidence>
<dbReference type="InterPro" id="IPR036034">
    <property type="entry name" value="PDZ_sf"/>
</dbReference>
<evidence type="ECO:0000256" key="2">
    <source>
        <dbReference type="ARBA" id="ARBA00022692"/>
    </source>
</evidence>
<dbReference type="Gene3D" id="1.20.120.350">
    <property type="entry name" value="Voltage-gated potassium channels. Chain C"/>
    <property type="match status" value="1"/>
</dbReference>
<sequence length="938" mass="104343">MSSLCVGLEIQCDLEGRATCSRRTHDLEHVFLVVFILELLIRVFGDGSSILKSGWFRFDASLVALGVISAWVIEPIVLNVMASDGSVFIDVLSKVLILRVLRLLRLVRALRLFEQFQEMWKLANGLVCSLRTVLSACVMIVLTIYIFACLGIELITKNKFLLEDPETAALIQSHFPSLQMTMLTLVQFANADSIADVYKPIVEKSWHLIFYFGFVWLVVTIKLMNLITAVISRLRQGDVDRDLELAMKRKRWRVLEPVIRDTYRELDQNATGELSLSAFRYGLDNMKTAYKKSLPIDLRKILDSDQLVELYEYLDVDRSGAIDEKEFTDGIFTLMLQSIPIETTQMLHMLRSNTEALQRIQRRLPGPGQSPTDATVAAGRLEQARFAVAERERQLGEKADALSKKDAEVKSLLRQLAAVGDSGVVQAEAATASQAEEEACTAFEVMFALEGALGLEFQRLQPPYVVQQVHGHGVAVGLGILPGDELLLVAEQDVTQTPWEDLVKQLGQRPVVARFRRDPRRELPEREEVGGLFEAGIAGVSRGASLLTQTVGRAAISVVPGVPGRGGASPGGGPGTGEAPAEGQHRLLAEVERLGTLLRARDGEVADLGDQLRQRDEALRVLEAGDAALAGAAKMAKDAEASAQRARQAQERLQEMESQVAALRAEREAAAQRLSEETAQKEEYRQQASALTERCNSLMAQFETLRGTFLNPQQKAEMEARMQELMRMNAQWQQAHQSLSADAESLRQQAVEKNQLQSEVDNLQHLERAVGMLQARLQEAEGQLEEVTGEAQQLREMREADQGTIQRLQAVVESVQERAATPRRGGSRPSSWSGAASARRCGERPRSSGRRSRTLARSQEEGRQTAEEGRALREANDGLSRELEASKKDREELNGVLQRCLAKLEKEGMERPHLVDKRMVTQMLASYLEQRDNPRQSQ</sequence>
<keyword evidence="5 8" id="KW-0472">Membrane</keyword>
<feature type="domain" description="EF-hand" evidence="9">
    <location>
        <begin position="302"/>
        <end position="337"/>
    </location>
</feature>
<feature type="coiled-coil region" evidence="6">
    <location>
        <begin position="636"/>
        <end position="797"/>
    </location>
</feature>
<dbReference type="Gene3D" id="1.10.287.70">
    <property type="match status" value="1"/>
</dbReference>
<dbReference type="Pfam" id="PF00520">
    <property type="entry name" value="Ion_trans"/>
    <property type="match status" value="1"/>
</dbReference>
<dbReference type="Proteomes" id="UP001189429">
    <property type="component" value="Unassembled WGS sequence"/>
</dbReference>
<evidence type="ECO:0000256" key="8">
    <source>
        <dbReference type="SAM" id="Phobius"/>
    </source>
</evidence>
<evidence type="ECO:0000259" key="9">
    <source>
        <dbReference type="PROSITE" id="PS50222"/>
    </source>
</evidence>
<name>A0ABN9WY10_9DINO</name>
<feature type="region of interest" description="Disordered" evidence="7">
    <location>
        <begin position="562"/>
        <end position="582"/>
    </location>
</feature>
<comment type="subcellular location">
    <subcellularLocation>
        <location evidence="1">Membrane</location>
        <topology evidence="1">Multi-pass membrane protein</topology>
    </subcellularLocation>
</comment>
<keyword evidence="4 8" id="KW-1133">Transmembrane helix</keyword>
<evidence type="ECO:0000256" key="5">
    <source>
        <dbReference type="ARBA" id="ARBA00023136"/>
    </source>
</evidence>
<dbReference type="Gene3D" id="1.10.238.10">
    <property type="entry name" value="EF-hand"/>
    <property type="match status" value="1"/>
</dbReference>
<feature type="compositionally biased region" description="Gly residues" evidence="7">
    <location>
        <begin position="563"/>
        <end position="576"/>
    </location>
</feature>
<dbReference type="SUPFAM" id="SSF50156">
    <property type="entry name" value="PDZ domain-like"/>
    <property type="match status" value="1"/>
</dbReference>
<feature type="transmembrane region" description="Helical" evidence="8">
    <location>
        <begin position="56"/>
        <end position="73"/>
    </location>
</feature>